<dbReference type="RefSeq" id="WP_133640434.1">
    <property type="nucleotide sequence ID" value="NZ_SNZV01000005.1"/>
</dbReference>
<dbReference type="Proteomes" id="UP000294752">
    <property type="component" value="Unassembled WGS sequence"/>
</dbReference>
<accession>A0A4R7CWN8</accession>
<sequence length="85" mass="9626">MKITGSEDIIAGILDSLDDSVFGAGIRTTHSITFQFNDLESVVEFKRNDEEPVRAEDAFWLGFVAKSFVGQKIRKKEAYVLQRSR</sequence>
<evidence type="ECO:0000313" key="2">
    <source>
        <dbReference type="Proteomes" id="UP000294752"/>
    </source>
</evidence>
<name>A0A4R7CWN8_9SPHI</name>
<dbReference type="OrthoDB" id="711558at2"/>
<keyword evidence="2" id="KW-1185">Reference proteome</keyword>
<gene>
    <name evidence="1" type="ORF">B0I21_10540</name>
</gene>
<protein>
    <submittedName>
        <fullName evidence="1">Uncharacterized protein</fullName>
    </submittedName>
</protein>
<evidence type="ECO:0000313" key="1">
    <source>
        <dbReference type="EMBL" id="TDS12909.1"/>
    </source>
</evidence>
<dbReference type="EMBL" id="SNZV01000005">
    <property type="protein sequence ID" value="TDS12909.1"/>
    <property type="molecule type" value="Genomic_DNA"/>
</dbReference>
<comment type="caution">
    <text evidence="1">The sequence shown here is derived from an EMBL/GenBank/DDBJ whole genome shotgun (WGS) entry which is preliminary data.</text>
</comment>
<proteinExistence type="predicted"/>
<dbReference type="AlphaFoldDB" id="A0A4R7CWN8"/>
<organism evidence="1 2">
    <name type="scientific">Sphingobacterium paludis</name>
    <dbReference type="NCBI Taxonomy" id="1476465"/>
    <lineage>
        <taxon>Bacteria</taxon>
        <taxon>Pseudomonadati</taxon>
        <taxon>Bacteroidota</taxon>
        <taxon>Sphingobacteriia</taxon>
        <taxon>Sphingobacteriales</taxon>
        <taxon>Sphingobacteriaceae</taxon>
        <taxon>Sphingobacterium</taxon>
    </lineage>
</organism>
<reference evidence="1 2" key="1">
    <citation type="submission" date="2019-03" db="EMBL/GenBank/DDBJ databases">
        <title>Genomic Encyclopedia of Type Strains, Phase III (KMG-III): the genomes of soil and plant-associated and newly described type strains.</title>
        <authorList>
            <person name="Whitman W."/>
        </authorList>
    </citation>
    <scope>NUCLEOTIDE SEQUENCE [LARGE SCALE GENOMIC DNA]</scope>
    <source>
        <strain evidence="1 2">CGMCC 1.12801</strain>
    </source>
</reference>